<reference evidence="10" key="1">
    <citation type="submission" date="2025-08" db="UniProtKB">
        <authorList>
            <consortium name="RefSeq"/>
        </authorList>
    </citation>
    <scope>IDENTIFICATION</scope>
</reference>
<dbReference type="Proteomes" id="UP001652628">
    <property type="component" value="Chromosome 3"/>
</dbReference>
<keyword evidence="5 7" id="KW-0472">Membrane</keyword>
<evidence type="ECO:0000256" key="2">
    <source>
        <dbReference type="ARBA" id="ARBA00022679"/>
    </source>
</evidence>
<keyword evidence="9" id="KW-1185">Reference proteome</keyword>
<keyword evidence="4 7" id="KW-1133">Transmembrane helix</keyword>
<dbReference type="Pfam" id="PF01529">
    <property type="entry name" value="DHHC"/>
    <property type="match status" value="1"/>
</dbReference>
<evidence type="ECO:0000313" key="10">
    <source>
        <dbReference type="RefSeq" id="XP_016926750.3"/>
    </source>
</evidence>
<gene>
    <name evidence="10" type="primary">LOC108007568</name>
</gene>
<feature type="transmembrane region" description="Helical" evidence="7">
    <location>
        <begin position="18"/>
        <end position="40"/>
    </location>
</feature>
<evidence type="ECO:0000256" key="5">
    <source>
        <dbReference type="ARBA" id="ARBA00023136"/>
    </source>
</evidence>
<evidence type="ECO:0000256" key="7">
    <source>
        <dbReference type="RuleBase" id="RU079119"/>
    </source>
</evidence>
<evidence type="ECO:0000259" key="8">
    <source>
        <dbReference type="Pfam" id="PF01529"/>
    </source>
</evidence>
<dbReference type="InterPro" id="IPR039859">
    <property type="entry name" value="PFA4/ZDH16/20/ERF2-like"/>
</dbReference>
<dbReference type="GO" id="GO:0016020">
    <property type="term" value="C:membrane"/>
    <property type="evidence" value="ECO:0007669"/>
    <property type="project" value="UniProtKB-SubCell"/>
</dbReference>
<keyword evidence="2 7" id="KW-0808">Transferase</keyword>
<organism evidence="9 10">
    <name type="scientific">Drosophila suzukii</name>
    <name type="common">Spotted-wing drosophila fruit fly</name>
    <dbReference type="NCBI Taxonomy" id="28584"/>
    <lineage>
        <taxon>Eukaryota</taxon>
        <taxon>Metazoa</taxon>
        <taxon>Ecdysozoa</taxon>
        <taxon>Arthropoda</taxon>
        <taxon>Hexapoda</taxon>
        <taxon>Insecta</taxon>
        <taxon>Pterygota</taxon>
        <taxon>Neoptera</taxon>
        <taxon>Endopterygota</taxon>
        <taxon>Diptera</taxon>
        <taxon>Brachycera</taxon>
        <taxon>Muscomorpha</taxon>
        <taxon>Ephydroidea</taxon>
        <taxon>Drosophilidae</taxon>
        <taxon>Drosophila</taxon>
        <taxon>Sophophora</taxon>
    </lineage>
</organism>
<dbReference type="InterPro" id="IPR001594">
    <property type="entry name" value="Palmitoyltrfase_DHHC"/>
</dbReference>
<comment type="domain">
    <text evidence="7">The DHHC domain is required for palmitoyltransferase activity.</text>
</comment>
<comment type="subcellular location">
    <subcellularLocation>
        <location evidence="1">Membrane</location>
        <topology evidence="1">Multi-pass membrane protein</topology>
    </subcellularLocation>
</comment>
<feature type="transmembrane region" description="Helical" evidence="7">
    <location>
        <begin position="195"/>
        <end position="216"/>
    </location>
</feature>
<feature type="transmembrane region" description="Helical" evidence="7">
    <location>
        <begin position="149"/>
        <end position="175"/>
    </location>
</feature>
<dbReference type="GO" id="GO:0019706">
    <property type="term" value="F:protein-cysteine S-palmitoyltransferase activity"/>
    <property type="evidence" value="ECO:0007669"/>
    <property type="project" value="UniProtKB-EC"/>
</dbReference>
<proteinExistence type="inferred from homology"/>
<feature type="transmembrane region" description="Helical" evidence="7">
    <location>
        <begin position="60"/>
        <end position="81"/>
    </location>
</feature>
<dbReference type="RefSeq" id="XP_016926750.3">
    <property type="nucleotide sequence ID" value="XM_017071261.4"/>
</dbReference>
<keyword evidence="3 7" id="KW-0812">Transmembrane</keyword>
<sequence length="281" mass="32950">MCFIWVCTRSFARRHPKIFVGFLHPFAVLFVLVATVFFVVLQMFYVVPNLFKTDTIMYKLSWLVAIFITYNIFGNLLACHLTDTSVQSLPRDRQMPEPGEVHLWDFCDICEKSMPPRSWHCVLCNRCILKRDHHCIFTASCIGHNNQRYFFWFTFYMALGTFVALTTHTLVVLQYCRYMNLFFLDFRDVIGLPTWLLVTLFVNIYAFAAPGSALIIQFMALRINGTLHDLYSERFNRGIRKNFKMIVGKRGLWTFFSPTIKSPLPHDGTKWLTKKKDISEC</sequence>
<evidence type="ECO:0000256" key="4">
    <source>
        <dbReference type="ARBA" id="ARBA00022989"/>
    </source>
</evidence>
<dbReference type="PROSITE" id="PS50216">
    <property type="entry name" value="DHHC"/>
    <property type="match status" value="1"/>
</dbReference>
<dbReference type="EC" id="2.3.1.225" evidence="7"/>
<dbReference type="PANTHER" id="PTHR12246">
    <property type="entry name" value="PALMITOYLTRANSFERASE ZDHHC16"/>
    <property type="match status" value="1"/>
</dbReference>
<protein>
    <recommendedName>
        <fullName evidence="7">Palmitoyltransferase</fullName>
        <ecNumber evidence="7">2.3.1.225</ecNumber>
    </recommendedName>
</protein>
<dbReference type="AlphaFoldDB" id="A0AB39Z1J5"/>
<comment type="similarity">
    <text evidence="7">Belongs to the DHHC palmitoyltransferase family.</text>
</comment>
<evidence type="ECO:0000256" key="6">
    <source>
        <dbReference type="ARBA" id="ARBA00023315"/>
    </source>
</evidence>
<dbReference type="GeneID" id="108007568"/>
<keyword evidence="6 7" id="KW-0012">Acyltransferase</keyword>
<evidence type="ECO:0000256" key="3">
    <source>
        <dbReference type="ARBA" id="ARBA00022692"/>
    </source>
</evidence>
<accession>A0AB39Z1J5</accession>
<feature type="domain" description="Palmitoyltransferase DHHC" evidence="8">
    <location>
        <begin position="105"/>
        <end position="229"/>
    </location>
</feature>
<name>A0AB39Z1J5_DROSZ</name>
<evidence type="ECO:0000313" key="9">
    <source>
        <dbReference type="Proteomes" id="UP001652628"/>
    </source>
</evidence>
<evidence type="ECO:0000256" key="1">
    <source>
        <dbReference type="ARBA" id="ARBA00004141"/>
    </source>
</evidence>
<comment type="catalytic activity">
    <reaction evidence="7">
        <text>L-cysteinyl-[protein] + hexadecanoyl-CoA = S-hexadecanoyl-L-cysteinyl-[protein] + CoA</text>
        <dbReference type="Rhea" id="RHEA:36683"/>
        <dbReference type="Rhea" id="RHEA-COMP:10131"/>
        <dbReference type="Rhea" id="RHEA-COMP:11032"/>
        <dbReference type="ChEBI" id="CHEBI:29950"/>
        <dbReference type="ChEBI" id="CHEBI:57287"/>
        <dbReference type="ChEBI" id="CHEBI:57379"/>
        <dbReference type="ChEBI" id="CHEBI:74151"/>
        <dbReference type="EC" id="2.3.1.225"/>
    </reaction>
</comment>